<dbReference type="Proteomes" id="UP000006329">
    <property type="component" value="Unassembled WGS sequence"/>
</dbReference>
<protein>
    <submittedName>
        <fullName evidence="5">Strictosidine synthase</fullName>
    </submittedName>
</protein>
<dbReference type="RefSeq" id="WP_004484801.1">
    <property type="nucleotide sequence ID" value="NZ_AHON02000047.1"/>
</dbReference>
<name>A0A0E2BED3_9LEPT</name>
<dbReference type="PANTHER" id="PTHR10426">
    <property type="entry name" value="STRICTOSIDINE SYNTHASE-RELATED"/>
    <property type="match status" value="1"/>
</dbReference>
<proteinExistence type="inferred from homology"/>
<evidence type="ECO:0000256" key="2">
    <source>
        <dbReference type="ARBA" id="ARBA00022553"/>
    </source>
</evidence>
<gene>
    <name evidence="5" type="ORF">LEP1GSC179_3214</name>
</gene>
<dbReference type="Pfam" id="PF03088">
    <property type="entry name" value="Str_synth"/>
    <property type="match status" value="1"/>
</dbReference>
<feature type="domain" description="Strictosidine synthase conserved region" evidence="4">
    <location>
        <begin position="148"/>
        <end position="227"/>
    </location>
</feature>
<keyword evidence="2" id="KW-0597">Phosphoprotein</keyword>
<dbReference type="AlphaFoldDB" id="A0A0E2BED3"/>
<keyword evidence="3" id="KW-0325">Glycoprotein</keyword>
<accession>A0A0E2BED3</accession>
<evidence type="ECO:0000256" key="3">
    <source>
        <dbReference type="ARBA" id="ARBA00023180"/>
    </source>
</evidence>
<comment type="similarity">
    <text evidence="1">Belongs to the strictosidine synthase family.</text>
</comment>
<dbReference type="SUPFAM" id="SSF63829">
    <property type="entry name" value="Calcium-dependent phosphotriesterase"/>
    <property type="match status" value="1"/>
</dbReference>
<evidence type="ECO:0000256" key="1">
    <source>
        <dbReference type="ARBA" id="ARBA00009191"/>
    </source>
</evidence>
<dbReference type="EMBL" id="AHON02000047">
    <property type="protein sequence ID" value="EKO33650.1"/>
    <property type="molecule type" value="Genomic_DNA"/>
</dbReference>
<sequence length="359" mass="40305">MFKKILLFFFVLTFLSLFFLGVLFLRSNKSTNEYLSDPPFDPGKNNFLLESEWIHKEILNRPYGIAIDTSGFIYTGTEDRKIVRIRTNEKVETFAILEGRPLGMVFDPYGNLLVCVEEVGIVEIRKDGSQKILISKLPDGSPLRFPHGIDVTKNGKIYFTVSSRSHSFQESFLEELSSKSDGMILTADKNSGSLVILNENLFYPTGIAVSSNEQFLLVSEPFRHRISSVPLSGQKKGVEKFFLTNIPGLPALITGNSGSFWIGIPYFRNQALDRLQEYPEIKNLLTGLPNFLFARNTPRGLVFELNDFGDITANYQDISDSSVTGITSVLKHAGNIYLVSLTAGKIAKMKPIVEEIQFF</sequence>
<evidence type="ECO:0000313" key="5">
    <source>
        <dbReference type="EMBL" id="EKO33650.1"/>
    </source>
</evidence>
<reference evidence="5" key="1">
    <citation type="submission" date="2012-10" db="EMBL/GenBank/DDBJ databases">
        <authorList>
            <person name="Harkins D.M."/>
            <person name="Durkin A.S."/>
            <person name="Brinkac L.M."/>
            <person name="Haft D.H."/>
            <person name="Selengut J.D."/>
            <person name="Sanka R."/>
            <person name="DePew J."/>
            <person name="Purushe J."/>
            <person name="Matthias M.A."/>
            <person name="Vinetz J.M."/>
            <person name="Sutton G.G."/>
            <person name="Nierman W.C."/>
            <person name="Fouts D.E."/>
        </authorList>
    </citation>
    <scope>NUCLEOTIDE SEQUENCE [LARGE SCALE GENOMIC DNA]</scope>
    <source>
        <strain evidence="5">MOR084</strain>
    </source>
</reference>
<evidence type="ECO:0000313" key="6">
    <source>
        <dbReference type="Proteomes" id="UP000006329"/>
    </source>
</evidence>
<organism evidence="5 6">
    <name type="scientific">Leptospira santarosai str. MOR084</name>
    <dbReference type="NCBI Taxonomy" id="1049984"/>
    <lineage>
        <taxon>Bacteria</taxon>
        <taxon>Pseudomonadati</taxon>
        <taxon>Spirochaetota</taxon>
        <taxon>Spirochaetia</taxon>
        <taxon>Leptospirales</taxon>
        <taxon>Leptospiraceae</taxon>
        <taxon>Leptospira</taxon>
    </lineage>
</organism>
<dbReference type="InterPro" id="IPR011042">
    <property type="entry name" value="6-blade_b-propeller_TolB-like"/>
</dbReference>
<keyword evidence="6" id="KW-1185">Reference proteome</keyword>
<dbReference type="GO" id="GO:0016787">
    <property type="term" value="F:hydrolase activity"/>
    <property type="evidence" value="ECO:0007669"/>
    <property type="project" value="TreeGrafter"/>
</dbReference>
<dbReference type="Gene3D" id="2.120.10.30">
    <property type="entry name" value="TolB, C-terminal domain"/>
    <property type="match status" value="1"/>
</dbReference>
<dbReference type="PANTHER" id="PTHR10426:SF88">
    <property type="entry name" value="ADIPOCYTE PLASMA MEMBRANE-ASSOCIATED PROTEIN HEMOMUCIN-RELATED"/>
    <property type="match status" value="1"/>
</dbReference>
<comment type="caution">
    <text evidence="5">The sequence shown here is derived from an EMBL/GenBank/DDBJ whole genome shotgun (WGS) entry which is preliminary data.</text>
</comment>
<dbReference type="InterPro" id="IPR018119">
    <property type="entry name" value="Strictosidine_synth_cons-reg"/>
</dbReference>
<evidence type="ECO:0000259" key="4">
    <source>
        <dbReference type="Pfam" id="PF03088"/>
    </source>
</evidence>